<sequence length="165" mass="17763">MRFALTWFLTIPLALGRSRASGAALSDQFFLTVVPEDGSNSYPVTIAEVSRAALILSSALEYKAQFTFNKTSGRIFAAGSNKTGNGPITEGNVVLFNYYTTLEGSAMKQVTVDGDTYLVKEGASSEDIYVWWSKPTETGLPVQIEYQGASAMDANAALRVDTQAP</sequence>
<dbReference type="EMBL" id="MAVT02001707">
    <property type="protein sequence ID" value="POS70272.1"/>
    <property type="molecule type" value="Genomic_DNA"/>
</dbReference>
<organism evidence="2 3">
    <name type="scientific">Diaporthe helianthi</name>
    <dbReference type="NCBI Taxonomy" id="158607"/>
    <lineage>
        <taxon>Eukaryota</taxon>
        <taxon>Fungi</taxon>
        <taxon>Dikarya</taxon>
        <taxon>Ascomycota</taxon>
        <taxon>Pezizomycotina</taxon>
        <taxon>Sordariomycetes</taxon>
        <taxon>Sordariomycetidae</taxon>
        <taxon>Diaporthales</taxon>
        <taxon>Diaporthaceae</taxon>
        <taxon>Diaporthe</taxon>
    </lineage>
</organism>
<reference evidence="2" key="1">
    <citation type="submission" date="2017-09" db="EMBL/GenBank/DDBJ databases">
        <title>Polyketide synthases of a Diaporthe helianthi virulent isolate.</title>
        <authorList>
            <person name="Baroncelli R."/>
        </authorList>
    </citation>
    <scope>NUCLEOTIDE SEQUENCE [LARGE SCALE GENOMIC DNA]</scope>
    <source>
        <strain evidence="2">7/96</strain>
    </source>
</reference>
<protein>
    <submittedName>
        <fullName evidence="2">Uncharacterized protein</fullName>
    </submittedName>
</protein>
<dbReference type="Proteomes" id="UP000094444">
    <property type="component" value="Unassembled WGS sequence"/>
</dbReference>
<name>A0A2P5HJ46_DIAHE</name>
<comment type="caution">
    <text evidence="2">The sequence shown here is derived from an EMBL/GenBank/DDBJ whole genome shotgun (WGS) entry which is preliminary data.</text>
</comment>
<dbReference type="OrthoDB" id="5210545at2759"/>
<feature type="chain" id="PRO_5015166922" evidence="1">
    <location>
        <begin position="17"/>
        <end position="165"/>
    </location>
</feature>
<dbReference type="InParanoid" id="A0A2P5HJ46"/>
<evidence type="ECO:0000313" key="2">
    <source>
        <dbReference type="EMBL" id="POS70272.1"/>
    </source>
</evidence>
<feature type="signal peptide" evidence="1">
    <location>
        <begin position="1"/>
        <end position="16"/>
    </location>
</feature>
<accession>A0A2P5HJ46</accession>
<dbReference type="AlphaFoldDB" id="A0A2P5HJ46"/>
<keyword evidence="3" id="KW-1185">Reference proteome</keyword>
<proteinExistence type="predicted"/>
<keyword evidence="1" id="KW-0732">Signal</keyword>
<evidence type="ECO:0000256" key="1">
    <source>
        <dbReference type="SAM" id="SignalP"/>
    </source>
</evidence>
<evidence type="ECO:0000313" key="3">
    <source>
        <dbReference type="Proteomes" id="UP000094444"/>
    </source>
</evidence>
<gene>
    <name evidence="2" type="ORF">DHEL01_v211334</name>
</gene>